<keyword evidence="1" id="KW-0472">Membrane</keyword>
<keyword evidence="3" id="KW-1185">Reference proteome</keyword>
<evidence type="ECO:0000256" key="1">
    <source>
        <dbReference type="SAM" id="Phobius"/>
    </source>
</evidence>
<evidence type="ECO:0000313" key="3">
    <source>
        <dbReference type="Proteomes" id="UP000268233"/>
    </source>
</evidence>
<feature type="transmembrane region" description="Helical" evidence="1">
    <location>
        <begin position="51"/>
        <end position="80"/>
    </location>
</feature>
<reference evidence="2 3" key="1">
    <citation type="submission" date="2018-10" db="EMBL/GenBank/DDBJ databases">
        <title>Genomic Encyclopedia of Archaeal and Bacterial Type Strains, Phase II (KMG-II): from individual species to whole genera.</title>
        <authorList>
            <person name="Goeker M."/>
        </authorList>
    </citation>
    <scope>NUCLEOTIDE SEQUENCE [LARGE SCALE GENOMIC DNA]</scope>
    <source>
        <strain evidence="2 3">DSM 11927</strain>
    </source>
</reference>
<protein>
    <submittedName>
        <fullName evidence="2">Uncharacterized protein</fullName>
    </submittedName>
</protein>
<accession>A0A495R2J0</accession>
<feature type="transmembrane region" description="Helical" evidence="1">
    <location>
        <begin position="12"/>
        <end position="31"/>
    </location>
</feature>
<organism evidence="2 3">
    <name type="scientific">Haloarcula quadrata</name>
    <dbReference type="NCBI Taxonomy" id="182779"/>
    <lineage>
        <taxon>Archaea</taxon>
        <taxon>Methanobacteriati</taxon>
        <taxon>Methanobacteriota</taxon>
        <taxon>Stenosarchaea group</taxon>
        <taxon>Halobacteria</taxon>
        <taxon>Halobacteriales</taxon>
        <taxon>Haloarculaceae</taxon>
        <taxon>Haloarcula</taxon>
    </lineage>
</organism>
<dbReference type="AlphaFoldDB" id="A0A495R2J0"/>
<feature type="transmembrane region" description="Helical" evidence="1">
    <location>
        <begin position="100"/>
        <end position="120"/>
    </location>
</feature>
<name>A0A495R2J0_9EURY</name>
<keyword evidence="1" id="KW-1133">Transmembrane helix</keyword>
<dbReference type="Proteomes" id="UP000268233">
    <property type="component" value="Unassembled WGS sequence"/>
</dbReference>
<proteinExistence type="predicted"/>
<evidence type="ECO:0000313" key="2">
    <source>
        <dbReference type="EMBL" id="RKS81517.1"/>
    </source>
</evidence>
<sequence>MNAVDRFRTRVAEAFGAMILTLMATVGGVMIRSAREATPATEPATSLSIDLTLGLITSLPGLVTLAGIMAATLVAGPFGFVGALLETAGATQLLYHQSEAGFWMVVFGAGLVTVGASIPWGKVLEAFLDSGGRY</sequence>
<keyword evidence="1" id="KW-0812">Transmembrane</keyword>
<dbReference type="EMBL" id="RBWW01000001">
    <property type="protein sequence ID" value="RKS81517.1"/>
    <property type="molecule type" value="Genomic_DNA"/>
</dbReference>
<dbReference type="RefSeq" id="WP_121302355.1">
    <property type="nucleotide sequence ID" value="NZ_RBWW01000001.1"/>
</dbReference>
<comment type="caution">
    <text evidence="2">The sequence shown here is derived from an EMBL/GenBank/DDBJ whole genome shotgun (WGS) entry which is preliminary data.</text>
</comment>
<gene>
    <name evidence="2" type="ORF">BDK61_0803</name>
</gene>